<dbReference type="InterPro" id="IPR005828">
    <property type="entry name" value="MFS_sugar_transport-like"/>
</dbReference>
<protein>
    <recommendedName>
        <fullName evidence="10">Major facilitator superfamily (MFS) profile domain-containing protein</fullName>
    </recommendedName>
</protein>
<dbReference type="PANTHER" id="PTHR23500">
    <property type="entry name" value="SOLUTE CARRIER FAMILY 2, FACILITATED GLUCOSE TRANSPORTER"/>
    <property type="match status" value="1"/>
</dbReference>
<dbReference type="Proteomes" id="UP000197138">
    <property type="component" value="Unassembled WGS sequence"/>
</dbReference>
<dbReference type="PANTHER" id="PTHR23500:SF30">
    <property type="entry name" value="SUGAR TRANSPORT PROTEIN 3"/>
    <property type="match status" value="1"/>
</dbReference>
<evidence type="ECO:0000256" key="4">
    <source>
        <dbReference type="ARBA" id="ARBA00022692"/>
    </source>
</evidence>
<dbReference type="Pfam" id="PF00083">
    <property type="entry name" value="Sugar_tr"/>
    <property type="match status" value="1"/>
</dbReference>
<evidence type="ECO:0000313" key="9">
    <source>
        <dbReference type="Proteomes" id="UP000197138"/>
    </source>
</evidence>
<keyword evidence="5 7" id="KW-1133">Transmembrane helix</keyword>
<keyword evidence="3" id="KW-0813">Transport</keyword>
<evidence type="ECO:0000256" key="5">
    <source>
        <dbReference type="ARBA" id="ARBA00022989"/>
    </source>
</evidence>
<evidence type="ECO:0000256" key="1">
    <source>
        <dbReference type="ARBA" id="ARBA00004370"/>
    </source>
</evidence>
<feature type="transmembrane region" description="Helical" evidence="7">
    <location>
        <begin position="120"/>
        <end position="142"/>
    </location>
</feature>
<dbReference type="GO" id="GO:0015144">
    <property type="term" value="F:carbohydrate transmembrane transporter activity"/>
    <property type="evidence" value="ECO:0007669"/>
    <property type="project" value="InterPro"/>
</dbReference>
<gene>
    <name evidence="8" type="ORF">CDL15_Pgr022849</name>
</gene>
<evidence type="ECO:0008006" key="10">
    <source>
        <dbReference type="Google" id="ProtNLM"/>
    </source>
</evidence>
<comment type="subcellular location">
    <subcellularLocation>
        <location evidence="1">Membrane</location>
    </subcellularLocation>
</comment>
<dbReference type="EMBL" id="MTKT01002440">
    <property type="protein sequence ID" value="OWM79437.1"/>
    <property type="molecule type" value="Genomic_DNA"/>
</dbReference>
<dbReference type="Gene3D" id="1.20.1250.20">
    <property type="entry name" value="MFS general substrate transporter like domains"/>
    <property type="match status" value="1"/>
</dbReference>
<dbReference type="InterPro" id="IPR045262">
    <property type="entry name" value="STP/PLT_plant"/>
</dbReference>
<reference evidence="9" key="1">
    <citation type="journal article" date="2017" name="Plant J.">
        <title>The pomegranate (Punica granatum L.) genome and the genomics of punicalagin biosynthesis.</title>
        <authorList>
            <person name="Qin G."/>
            <person name="Xu C."/>
            <person name="Ming R."/>
            <person name="Tang H."/>
            <person name="Guyot R."/>
            <person name="Kramer E.M."/>
            <person name="Hu Y."/>
            <person name="Yi X."/>
            <person name="Qi Y."/>
            <person name="Xu X."/>
            <person name="Gao Z."/>
            <person name="Pan H."/>
            <person name="Jian J."/>
            <person name="Tian Y."/>
            <person name="Yue Z."/>
            <person name="Xu Y."/>
        </authorList>
    </citation>
    <scope>NUCLEOTIDE SEQUENCE [LARGE SCALE GENOMIC DNA]</scope>
    <source>
        <strain evidence="9">cv. Dabenzi</strain>
    </source>
</reference>
<dbReference type="SUPFAM" id="SSF103473">
    <property type="entry name" value="MFS general substrate transporter"/>
    <property type="match status" value="1"/>
</dbReference>
<dbReference type="GO" id="GO:0016020">
    <property type="term" value="C:membrane"/>
    <property type="evidence" value="ECO:0007669"/>
    <property type="project" value="UniProtKB-SubCell"/>
</dbReference>
<feature type="transmembrane region" description="Helical" evidence="7">
    <location>
        <begin position="76"/>
        <end position="100"/>
    </location>
</feature>
<evidence type="ECO:0000313" key="8">
    <source>
        <dbReference type="EMBL" id="OWM79437.1"/>
    </source>
</evidence>
<proteinExistence type="inferred from homology"/>
<comment type="caution">
    <text evidence="8">The sequence shown here is derived from an EMBL/GenBank/DDBJ whole genome shotgun (WGS) entry which is preliminary data.</text>
</comment>
<keyword evidence="6 7" id="KW-0472">Membrane</keyword>
<sequence length="242" mass="26501">MLRKFRWSDLYGAILEEILPRSAYEDEARHEDQQLLQIRPPTLNLLHLVPLVASSFASPLIRAFGRKPSILVEGAAFLTSAALGGSAFNVYMLIFSRVLLGVGSVPLCMSEMAPSRYSGAFSNGFKFCVATGNLSANIINYGTEKIKGGWGWRLSLALAVVPASILTLGVGALFFPETPNSLIQQGNNREKANSVLRRIRGTNNVKKEFDEDLVKASSVSKISTACSERTQKEDTGLSWSWQ</sequence>
<evidence type="ECO:0000256" key="2">
    <source>
        <dbReference type="ARBA" id="ARBA00010992"/>
    </source>
</evidence>
<organism evidence="8 9">
    <name type="scientific">Punica granatum</name>
    <name type="common">Pomegranate</name>
    <dbReference type="NCBI Taxonomy" id="22663"/>
    <lineage>
        <taxon>Eukaryota</taxon>
        <taxon>Viridiplantae</taxon>
        <taxon>Streptophyta</taxon>
        <taxon>Embryophyta</taxon>
        <taxon>Tracheophyta</taxon>
        <taxon>Spermatophyta</taxon>
        <taxon>Magnoliopsida</taxon>
        <taxon>eudicotyledons</taxon>
        <taxon>Gunneridae</taxon>
        <taxon>Pentapetalae</taxon>
        <taxon>rosids</taxon>
        <taxon>malvids</taxon>
        <taxon>Myrtales</taxon>
        <taxon>Lythraceae</taxon>
        <taxon>Punica</taxon>
    </lineage>
</organism>
<dbReference type="InterPro" id="IPR036259">
    <property type="entry name" value="MFS_trans_sf"/>
</dbReference>
<keyword evidence="4 7" id="KW-0812">Transmembrane</keyword>
<name>A0A218X381_PUNGR</name>
<dbReference type="AlphaFoldDB" id="A0A218X381"/>
<evidence type="ECO:0000256" key="6">
    <source>
        <dbReference type="ARBA" id="ARBA00023136"/>
    </source>
</evidence>
<accession>A0A218X381</accession>
<feature type="transmembrane region" description="Helical" evidence="7">
    <location>
        <begin position="154"/>
        <end position="175"/>
    </location>
</feature>
<evidence type="ECO:0000256" key="3">
    <source>
        <dbReference type="ARBA" id="ARBA00022448"/>
    </source>
</evidence>
<evidence type="ECO:0000256" key="7">
    <source>
        <dbReference type="SAM" id="Phobius"/>
    </source>
</evidence>
<comment type="similarity">
    <text evidence="2">Belongs to the major facilitator superfamily. Sugar transporter (TC 2.A.1.1) family.</text>
</comment>